<reference evidence="3" key="1">
    <citation type="submission" date="2020-10" db="EMBL/GenBank/DDBJ databases">
        <title>Complete genome sequence of vB_MoxS-R1, a novel marine prophage inducted from Microbacterium.</title>
        <authorList>
            <person name="Zheng H."/>
            <person name="Liu B."/>
            <person name="Xu Y."/>
            <person name="Chen F."/>
        </authorList>
    </citation>
    <scope>NUCLEOTIDE SEQUENCE</scope>
</reference>
<keyword evidence="4" id="KW-1185">Reference proteome</keyword>
<evidence type="ECO:0000313" key="3">
    <source>
        <dbReference type="EMBL" id="QWT28860.1"/>
    </source>
</evidence>
<dbReference type="EMBL" id="MW073100">
    <property type="protein sequence ID" value="QWT28860.1"/>
    <property type="molecule type" value="Genomic_DNA"/>
</dbReference>
<organism evidence="3 4">
    <name type="scientific">Microbacterium phage vB_MoxS-R1</name>
    <dbReference type="NCBI Taxonomy" id="2848881"/>
    <lineage>
        <taxon>Viruses</taxon>
        <taxon>Duplodnaviria</taxon>
        <taxon>Heunggongvirae</taxon>
        <taxon>Uroviricota</taxon>
        <taxon>Caudoviricetes</taxon>
        <taxon>Syrbvirus</taxon>
        <taxon>Syrbvirus R1</taxon>
    </lineage>
</organism>
<gene>
    <name evidence="3" type="ORF">vBMoxSR1_gp10</name>
</gene>
<protein>
    <submittedName>
        <fullName evidence="3">Uncharacterized protein</fullName>
    </submittedName>
</protein>
<evidence type="ECO:0000313" key="4">
    <source>
        <dbReference type="Proteomes" id="UP000683438"/>
    </source>
</evidence>
<name>A0A8F2E4L4_9CAUD</name>
<dbReference type="Proteomes" id="UP000683438">
    <property type="component" value="Segment"/>
</dbReference>
<keyword evidence="2" id="KW-1133">Transmembrane helix</keyword>
<keyword evidence="2" id="KW-0472">Membrane</keyword>
<evidence type="ECO:0000256" key="1">
    <source>
        <dbReference type="SAM" id="MobiDB-lite"/>
    </source>
</evidence>
<sequence length="65" mass="7008">MIDSLPLWFAIGGAVFALIGWLVLEFRASAQYWAERDATDPVVVTGSGHRRDSRPCACKSAGGAR</sequence>
<evidence type="ECO:0000256" key="2">
    <source>
        <dbReference type="SAM" id="Phobius"/>
    </source>
</evidence>
<proteinExistence type="predicted"/>
<keyword evidence="2" id="KW-0812">Transmembrane</keyword>
<feature type="transmembrane region" description="Helical" evidence="2">
    <location>
        <begin position="6"/>
        <end position="24"/>
    </location>
</feature>
<feature type="region of interest" description="Disordered" evidence="1">
    <location>
        <begin position="44"/>
        <end position="65"/>
    </location>
</feature>
<accession>A0A8F2E4L4</accession>